<gene>
    <name evidence="17" type="primary">Mgat5-002</name>
</gene>
<dbReference type="InterPro" id="IPR026116">
    <property type="entry name" value="GT18_cat"/>
</dbReference>
<dbReference type="EC" id="2.4.1.155" evidence="4"/>
<evidence type="ECO:0000256" key="14">
    <source>
        <dbReference type="SAM" id="Coils"/>
    </source>
</evidence>
<comment type="catalytic activity">
    <reaction evidence="13">
        <text>N(4)-{beta-D-GlcNAc-(1-&gt;2)-[beta-D-GlcNAc-(1-&gt;4)]-alpha-D-Man-(1-&gt;3)-[beta-D-GlcNAc-(1-&gt;2)-alpha-D-Man-(1-&gt;6)]-beta-D-Man-(1-&gt;4)-beta-D-GlcNAc-(1-&gt;4)-beta-D-GlcNAc}-L-asparaginyl-[protein] + UDP-N-acetyl-alpha-D-glucosamine = N(4)-{beta-D-GlcNAc-(1-&gt;2)-[beta-D-GlcNAc-(1-&gt;4)]-alpha-D-Man-(1-&gt;3)-[beta-D-GlcNAc-(1-&gt;2)-[beta-D-GlcNAc-(1-&gt;6)]-alpha-D-Man-(1-&gt;6)]-beta-D-Man-(1-&gt;4)-beta-D-GlcNAc-(1-&gt;4)-beta-D-GlcNAc}-L-asparaginyl-[protein] + UDP + H(+)</text>
        <dbReference type="Rhea" id="RHEA:16921"/>
        <dbReference type="Rhea" id="RHEA-COMP:14374"/>
        <dbReference type="Rhea" id="RHEA-COMP:14377"/>
        <dbReference type="ChEBI" id="CHEBI:15378"/>
        <dbReference type="ChEBI" id="CHEBI:57705"/>
        <dbReference type="ChEBI" id="CHEBI:58223"/>
        <dbReference type="ChEBI" id="CHEBI:139507"/>
        <dbReference type="ChEBI" id="CHEBI:139510"/>
        <dbReference type="EC" id="2.4.1.155"/>
    </reaction>
</comment>
<dbReference type="EMBL" id="LR787946">
    <property type="protein sequence ID" value="CAB3263808.1"/>
    <property type="molecule type" value="mRNA"/>
</dbReference>
<evidence type="ECO:0000256" key="5">
    <source>
        <dbReference type="ARBA" id="ARBA00022676"/>
    </source>
</evidence>
<dbReference type="Pfam" id="PF15024">
    <property type="entry name" value="Glyco_transf_18"/>
    <property type="match status" value="1"/>
</dbReference>
<dbReference type="GO" id="GO:0030144">
    <property type="term" value="F:alpha-1,6-mannosylglycoprotein 6-beta-N-acetylglucosaminyltransferase activity"/>
    <property type="evidence" value="ECO:0007669"/>
    <property type="project" value="UniProtKB-EC"/>
</dbReference>
<evidence type="ECO:0000256" key="9">
    <source>
        <dbReference type="ARBA" id="ARBA00022989"/>
    </source>
</evidence>
<dbReference type="UniPathway" id="UPA00378"/>
<keyword evidence="12" id="KW-0325">Glycoprotein</keyword>
<name>A0A6F9DLE3_9ASCI</name>
<evidence type="ECO:0000256" key="12">
    <source>
        <dbReference type="ARBA" id="ARBA00023180"/>
    </source>
</evidence>
<evidence type="ECO:0000256" key="11">
    <source>
        <dbReference type="ARBA" id="ARBA00023136"/>
    </source>
</evidence>
<dbReference type="InterPro" id="IPR052105">
    <property type="entry name" value="MGAT5_Glycosyltransferase"/>
</dbReference>
<keyword evidence="6 17" id="KW-0808">Transferase</keyword>
<keyword evidence="7 15" id="KW-0812">Transmembrane</keyword>
<evidence type="ECO:0000256" key="2">
    <source>
        <dbReference type="ARBA" id="ARBA00004922"/>
    </source>
</evidence>
<evidence type="ECO:0000313" key="17">
    <source>
        <dbReference type="EMBL" id="CAB3263808.1"/>
    </source>
</evidence>
<evidence type="ECO:0000256" key="1">
    <source>
        <dbReference type="ARBA" id="ARBA00004323"/>
    </source>
</evidence>
<evidence type="ECO:0000256" key="13">
    <source>
        <dbReference type="ARBA" id="ARBA00048243"/>
    </source>
</evidence>
<keyword evidence="8" id="KW-0735">Signal-anchor</keyword>
<dbReference type="GO" id="GO:0006487">
    <property type="term" value="P:protein N-linked glycosylation"/>
    <property type="evidence" value="ECO:0007669"/>
    <property type="project" value="TreeGrafter"/>
</dbReference>
<evidence type="ECO:0000256" key="4">
    <source>
        <dbReference type="ARBA" id="ARBA00012671"/>
    </source>
</evidence>
<comment type="subcellular location">
    <subcellularLocation>
        <location evidence="1">Golgi apparatus membrane</location>
        <topology evidence="1">Single-pass type II membrane protein</topology>
    </subcellularLocation>
</comment>
<reference evidence="17" key="1">
    <citation type="submission" date="2020-04" db="EMBL/GenBank/DDBJ databases">
        <authorList>
            <person name="Neveu A P."/>
        </authorList>
    </citation>
    <scope>NUCLEOTIDE SEQUENCE</scope>
    <source>
        <tissue evidence="17">Whole embryo</tissue>
    </source>
</reference>
<keyword evidence="5 17" id="KW-0328">Glycosyltransferase</keyword>
<sequence>MLTMRPCGRSVHIFPAKVLFCLFAVLFSVSVVVLLFDASPLKNPTFEIENDLRIQLENSRNFQQKINLANLTTSSIKYSHNGMINSYVESVNDINNRIKILEEKILNLEVKSGLMQDRKMVPNQLMEIQQNPSVECPFPKFDGYVYCEVKLKWMREMWKSDKCYEDWGVDGSECSIYKFLSEVEQWCPPINLEHQTNVVYPDTPFELAVVKDNLTGLYEILGDNFRYKWMKMRIQRMEKQWLEAGQIFASKYKTKWRKKKILLHMGLLSDESGWKIGENAFKGGPLGELVQWADLMTSLYVIGHDITITVSTADLRSTFDEYIIDASENCPLKATPFDVVYIDIRGMQMLRKVARKKFHLLQCRLRSVDSFGTEPEFNNPHYAARKQLTSQWGKWNLEPKQFNTMFPHTPDNTFLGFVIEQHGNMTAENLQKQNIALVYGKVDKFWKDKFTYIEALHSSSLEIHGTVDASNPPVQIPSFVINHGVLPGDELQALLRKTKVFVGMGFPYEGPAPLEAIANGAVFLNPTFSPATKQSEAAAKFYKGKPTFRRPNSQHPYAEIFIGPPHVRMVDIDDLEVVKSVVEDILNSPDVGPYMPHEFTWLGMIERLAHQVEMQDFCRKKKEVWPPLSAMQVIESDQSETCRDSCQSRGLVCEPTYFHKLNAEEAFKQLSIKCDIFLTPHQADEDSAYPAHRDGMCYLQSNSKLFSCAGRQTNARRLCPCRDYLKGQVALCKDCLLP</sequence>
<comment type="similarity">
    <text evidence="3">Belongs to the glycosyltransferase 18 family.</text>
</comment>
<dbReference type="AlphaFoldDB" id="A0A6F9DLE3"/>
<evidence type="ECO:0000256" key="3">
    <source>
        <dbReference type="ARBA" id="ARBA00007477"/>
    </source>
</evidence>
<keyword evidence="9 15" id="KW-1133">Transmembrane helix</keyword>
<feature type="coiled-coil region" evidence="14">
    <location>
        <begin position="84"/>
        <end position="111"/>
    </location>
</feature>
<evidence type="ECO:0000256" key="6">
    <source>
        <dbReference type="ARBA" id="ARBA00022679"/>
    </source>
</evidence>
<feature type="transmembrane region" description="Helical" evidence="15">
    <location>
        <begin position="12"/>
        <end position="36"/>
    </location>
</feature>
<feature type="domain" description="Glycosyltransferase family 18 catalytic" evidence="16">
    <location>
        <begin position="163"/>
        <end position="721"/>
    </location>
</feature>
<evidence type="ECO:0000259" key="16">
    <source>
        <dbReference type="Pfam" id="PF15024"/>
    </source>
</evidence>
<evidence type="ECO:0000256" key="10">
    <source>
        <dbReference type="ARBA" id="ARBA00023034"/>
    </source>
</evidence>
<keyword evidence="14" id="KW-0175">Coiled coil</keyword>
<comment type="pathway">
    <text evidence="2">Protein modification; protein glycosylation.</text>
</comment>
<evidence type="ECO:0000256" key="7">
    <source>
        <dbReference type="ARBA" id="ARBA00022692"/>
    </source>
</evidence>
<dbReference type="PANTHER" id="PTHR15075:SF2">
    <property type="entry name" value="ALPHA-1,6-MANNOSYLGLYCOPROTEIN 6-BETA-N-ACETYLGLUCOSAMINYLTRANSFERASE"/>
    <property type="match status" value="1"/>
</dbReference>
<keyword evidence="11 15" id="KW-0472">Membrane</keyword>
<dbReference type="GO" id="GO:0000139">
    <property type="term" value="C:Golgi membrane"/>
    <property type="evidence" value="ECO:0007669"/>
    <property type="project" value="UniProtKB-SubCell"/>
</dbReference>
<evidence type="ECO:0000256" key="15">
    <source>
        <dbReference type="SAM" id="Phobius"/>
    </source>
</evidence>
<proteinExistence type="evidence at transcript level"/>
<protein>
    <recommendedName>
        <fullName evidence="4">alpha-1,6-mannosyl-glycoprotein 6-beta-N-acetylglucosaminyltransferase</fullName>
        <ecNumber evidence="4">2.4.1.155</ecNumber>
    </recommendedName>
</protein>
<evidence type="ECO:0000256" key="8">
    <source>
        <dbReference type="ARBA" id="ARBA00022968"/>
    </source>
</evidence>
<keyword evidence="10" id="KW-0333">Golgi apparatus</keyword>
<accession>A0A6F9DLE3</accession>
<organism evidence="17">
    <name type="scientific">Phallusia mammillata</name>
    <dbReference type="NCBI Taxonomy" id="59560"/>
    <lineage>
        <taxon>Eukaryota</taxon>
        <taxon>Metazoa</taxon>
        <taxon>Chordata</taxon>
        <taxon>Tunicata</taxon>
        <taxon>Ascidiacea</taxon>
        <taxon>Phlebobranchia</taxon>
        <taxon>Ascidiidae</taxon>
        <taxon>Phallusia</taxon>
    </lineage>
</organism>
<dbReference type="PANTHER" id="PTHR15075">
    <property type="entry name" value="ALPHA-MANNOSIDE BETA-1,6-N-ACETYLGLUCOSAMINYLTRANSFERASE"/>
    <property type="match status" value="1"/>
</dbReference>